<sequence length="276" mass="32292">MIKTTRIMKQKIRLLALFLILTLMAHAQCTFRNTAFGNEEHLNYNLYYNWQFVWVKAGTALWSTVASTYHGTPAYKASLITRGNGRVDKYFVLRDTLLCYDSRQMAPLYYRKGAREGKRYTVDEVFYSYPGGKCRVKQHRIDNDGKHHWQEKTYNDCVFDMMSIFMRARSFNPESWKKGQTVNFPIVDGNSMHPAKIVYNGKTEVKADDGHKYRCLEMTYYENENGKKWRNIASFYVSDDQNHIPIRLDMRLKFGSAKAYLVSMKGINNPVTSKIK</sequence>
<feature type="chain" id="PRO_5003552290" description="DUF3108 domain-containing protein" evidence="1">
    <location>
        <begin position="28"/>
        <end position="276"/>
    </location>
</feature>
<dbReference type="HOGENOM" id="CLU_073797_1_1_10"/>
<dbReference type="STRING" id="883158.HMPREF9140_01897"/>
<evidence type="ECO:0000313" key="3">
    <source>
        <dbReference type="Proteomes" id="UP000016023"/>
    </source>
</evidence>
<evidence type="ECO:0000256" key="1">
    <source>
        <dbReference type="SAM" id="SignalP"/>
    </source>
</evidence>
<dbReference type="AlphaFoldDB" id="H1Q4Q9"/>
<dbReference type="EMBL" id="AGWK01000052">
    <property type="protein sequence ID" value="EHO66952.1"/>
    <property type="molecule type" value="Genomic_DNA"/>
</dbReference>
<protein>
    <recommendedName>
        <fullName evidence="4">DUF3108 domain-containing protein</fullName>
    </recommendedName>
</protein>
<name>H1Q4Q9_9BACT</name>
<proteinExistence type="predicted"/>
<feature type="signal peptide" evidence="1">
    <location>
        <begin position="1"/>
        <end position="27"/>
    </location>
</feature>
<dbReference type="Proteomes" id="UP000016023">
    <property type="component" value="Unassembled WGS sequence"/>
</dbReference>
<evidence type="ECO:0008006" key="4">
    <source>
        <dbReference type="Google" id="ProtNLM"/>
    </source>
</evidence>
<comment type="caution">
    <text evidence="2">The sequence shown here is derived from an EMBL/GenBank/DDBJ whole genome shotgun (WGS) entry which is preliminary data.</text>
</comment>
<accession>H1Q4Q9</accession>
<organism evidence="2 3">
    <name type="scientific">Prevotella micans F0438</name>
    <dbReference type="NCBI Taxonomy" id="883158"/>
    <lineage>
        <taxon>Bacteria</taxon>
        <taxon>Pseudomonadati</taxon>
        <taxon>Bacteroidota</taxon>
        <taxon>Bacteroidia</taxon>
        <taxon>Bacteroidales</taxon>
        <taxon>Prevotellaceae</taxon>
        <taxon>Prevotella</taxon>
    </lineage>
</organism>
<reference evidence="2 3" key="1">
    <citation type="submission" date="2011-12" db="EMBL/GenBank/DDBJ databases">
        <title>The Genome Sequence of Prevotella micans F0438.</title>
        <authorList>
            <consortium name="The Broad Institute Genome Sequencing Platform"/>
            <person name="Earl A."/>
            <person name="Ward D."/>
            <person name="Feldgarden M."/>
            <person name="Gevers D."/>
            <person name="Izard J."/>
            <person name="Baranova O.V."/>
            <person name="Blanton J.M."/>
            <person name="Wade W.G."/>
            <person name="Dewhirst F.E."/>
            <person name="Young S.K."/>
            <person name="Zeng Q."/>
            <person name="Gargeya S."/>
            <person name="Fitzgerald M."/>
            <person name="Haas B."/>
            <person name="Abouelleil A."/>
            <person name="Alvarado L."/>
            <person name="Arachchi H.M."/>
            <person name="Berlin A."/>
            <person name="Chapman S.B."/>
            <person name="Gearin G."/>
            <person name="Goldberg J."/>
            <person name="Griggs A."/>
            <person name="Gujja S."/>
            <person name="Hansen M."/>
            <person name="Heiman D."/>
            <person name="Howarth C."/>
            <person name="Larimer J."/>
            <person name="Lui A."/>
            <person name="MacDonald P.J.P."/>
            <person name="McCowen C."/>
            <person name="Montmayeur A."/>
            <person name="Murphy C."/>
            <person name="Neiman D."/>
            <person name="Pearson M."/>
            <person name="Priest M."/>
            <person name="Roberts A."/>
            <person name="Saif S."/>
            <person name="Shea T."/>
            <person name="Sisk P."/>
            <person name="Stolte C."/>
            <person name="Sykes S."/>
            <person name="Wortman J."/>
            <person name="Nusbaum C."/>
            <person name="Birren B."/>
        </authorList>
    </citation>
    <scope>NUCLEOTIDE SEQUENCE [LARGE SCALE GENOMIC DNA]</scope>
    <source>
        <strain evidence="2 3">F0438</strain>
    </source>
</reference>
<gene>
    <name evidence="2" type="ORF">HMPREF9140_01897</name>
</gene>
<dbReference type="eggNOG" id="COG3170">
    <property type="taxonomic scope" value="Bacteria"/>
</dbReference>
<keyword evidence="3" id="KW-1185">Reference proteome</keyword>
<keyword evidence="1" id="KW-0732">Signal</keyword>
<dbReference type="PATRIC" id="fig|883158.3.peg.1901"/>
<dbReference type="InterPro" id="IPR021457">
    <property type="entry name" value="DUF3108"/>
</dbReference>
<evidence type="ECO:0000313" key="2">
    <source>
        <dbReference type="EMBL" id="EHO66952.1"/>
    </source>
</evidence>
<dbReference type="Pfam" id="PF11306">
    <property type="entry name" value="DUF3108"/>
    <property type="match status" value="1"/>
</dbReference>